<dbReference type="Gene3D" id="3.40.50.2000">
    <property type="entry name" value="Glycogen Phosphorylase B"/>
    <property type="match status" value="1"/>
</dbReference>
<dbReference type="PANTHER" id="PTHR46401">
    <property type="entry name" value="GLYCOSYLTRANSFERASE WBBK-RELATED"/>
    <property type="match status" value="1"/>
</dbReference>
<dbReference type="EMBL" id="FLMQ01000058">
    <property type="protein sequence ID" value="SBP90023.1"/>
    <property type="molecule type" value="Genomic_DNA"/>
</dbReference>
<dbReference type="SUPFAM" id="SSF53756">
    <property type="entry name" value="UDP-Glycosyltransferase/glycogen phosphorylase"/>
    <property type="match status" value="1"/>
</dbReference>
<sequence length="425" mass="46903">MAYFAYPEPRSLNCISTPSMPSDIAPILIDVTRLAARLLEGKHPTGVDRVSLAYIFHYRARARAVVRHWGRWMQLSPSASLRVFAALLGEDQQPKPTLRRCVAAAYVLRWGLTKGAPLFNTGHSGLDDPQYAERVRHHALRPVYFLHDLIPLTHPEYCRAGEVQKHHQRLRTMLHTGHGVIANSQATLEDLQTYARAHELPCPAALVAHLGGSELPPASPTPPITPPYFVMLGTIEARKNHLLLLHVWRELVERLGHAAPKLVLIGQRGWECEQVVDLLERCDALHGVVLEVPHCNDAQLSTWLAHAQALLFPSFAEGYGLPLVEALVAGVPVIASDLPAFREVAGDIPHYLDPIDGLGWLQAVLAFADPLHPARLAQQVRMQGFEAPTWDAHFAKVDTWLSQIARGAGMLRTPAIDAAGLAPHD</sequence>
<evidence type="ECO:0000313" key="2">
    <source>
        <dbReference type="EMBL" id="SBP90023.1"/>
    </source>
</evidence>
<dbReference type="PANTHER" id="PTHR46401:SF9">
    <property type="entry name" value="MANNOSYLTRANSFERASE A"/>
    <property type="match status" value="1"/>
</dbReference>
<dbReference type="Pfam" id="PF00534">
    <property type="entry name" value="Glycos_transf_1"/>
    <property type="match status" value="1"/>
</dbReference>
<name>A0A238D9M7_THIDL</name>
<protein>
    <submittedName>
        <fullName evidence="2">Glycosyltransferase family protein</fullName>
    </submittedName>
</protein>
<dbReference type="RefSeq" id="WP_425444259.1">
    <property type="nucleotide sequence ID" value="NZ_LT592171.1"/>
</dbReference>
<dbReference type="Proteomes" id="UP000214566">
    <property type="component" value="Unassembled WGS sequence"/>
</dbReference>
<evidence type="ECO:0000259" key="1">
    <source>
        <dbReference type="Pfam" id="PF00534"/>
    </source>
</evidence>
<feature type="domain" description="Glycosyl transferase family 1" evidence="1">
    <location>
        <begin position="225"/>
        <end position="347"/>
    </location>
</feature>
<dbReference type="CDD" id="cd03809">
    <property type="entry name" value="GT4_MtfB-like"/>
    <property type="match status" value="1"/>
</dbReference>
<accession>A0A238D9M7</accession>
<dbReference type="GO" id="GO:0016757">
    <property type="term" value="F:glycosyltransferase activity"/>
    <property type="evidence" value="ECO:0007669"/>
    <property type="project" value="InterPro"/>
</dbReference>
<reference evidence="2 3" key="1">
    <citation type="submission" date="2016-06" db="EMBL/GenBank/DDBJ databases">
        <authorList>
            <person name="Kjaerup R.B."/>
            <person name="Dalgaard T.S."/>
            <person name="Juul-Madsen H.R."/>
        </authorList>
    </citation>
    <scope>NUCLEOTIDE SEQUENCE [LARGE SCALE GENOMIC DNA]</scope>
    <source>
        <strain evidence="2 3">DSM 16361</strain>
    </source>
</reference>
<keyword evidence="3" id="KW-1185">Reference proteome</keyword>
<dbReference type="AlphaFoldDB" id="A0A238D9M7"/>
<gene>
    <name evidence="2" type="ORF">THIARS_90173</name>
</gene>
<keyword evidence="2" id="KW-0808">Transferase</keyword>
<evidence type="ECO:0000313" key="3">
    <source>
        <dbReference type="Proteomes" id="UP000214566"/>
    </source>
</evidence>
<organism evidence="2 3">
    <name type="scientific">Thiomonas delicata</name>
    <name type="common">Thiomonas cuprina</name>
    <dbReference type="NCBI Taxonomy" id="364030"/>
    <lineage>
        <taxon>Bacteria</taxon>
        <taxon>Pseudomonadati</taxon>
        <taxon>Pseudomonadota</taxon>
        <taxon>Betaproteobacteria</taxon>
        <taxon>Burkholderiales</taxon>
        <taxon>Thiomonas</taxon>
    </lineage>
</organism>
<proteinExistence type="predicted"/>
<dbReference type="InterPro" id="IPR001296">
    <property type="entry name" value="Glyco_trans_1"/>
</dbReference>